<dbReference type="SMART" id="SM00490">
    <property type="entry name" value="HELICc"/>
    <property type="match status" value="1"/>
</dbReference>
<dbReference type="SUPFAM" id="SSF52540">
    <property type="entry name" value="P-loop containing nucleoside triphosphate hydrolases"/>
    <property type="match status" value="2"/>
</dbReference>
<evidence type="ECO:0000313" key="13">
    <source>
        <dbReference type="Proteomes" id="UP000198287"/>
    </source>
</evidence>
<dbReference type="GO" id="GO:0051321">
    <property type="term" value="P:meiotic cell cycle"/>
    <property type="evidence" value="ECO:0007669"/>
    <property type="project" value="UniProtKB-KW"/>
</dbReference>
<keyword evidence="4" id="KW-0498">Mitosis</keyword>
<comment type="subunit">
    <text evidence="1">Interacts (via N-terminus) with spn-A/Rad51.</text>
</comment>
<evidence type="ECO:0000256" key="3">
    <source>
        <dbReference type="ARBA" id="ARBA00022618"/>
    </source>
</evidence>
<keyword evidence="6" id="KW-0469">Meiosis</keyword>
<dbReference type="InterPro" id="IPR001650">
    <property type="entry name" value="Helicase_C-like"/>
</dbReference>
<keyword evidence="7" id="KW-0131">Cell cycle</keyword>
<evidence type="ECO:0000256" key="2">
    <source>
        <dbReference type="ARBA" id="ARBA00015341"/>
    </source>
</evidence>
<dbReference type="EMBL" id="LNIX01000005">
    <property type="protein sequence ID" value="OXA54695.1"/>
    <property type="molecule type" value="Genomic_DNA"/>
</dbReference>
<protein>
    <recommendedName>
        <fullName evidence="2">DNA repair and recombination protein RAD54-like</fullName>
    </recommendedName>
    <alternativeName>
        <fullName evidence="9">Protein okra</fullName>
    </alternativeName>
</protein>
<reference evidence="12 13" key="1">
    <citation type="submission" date="2015-12" db="EMBL/GenBank/DDBJ databases">
        <title>The genome of Folsomia candida.</title>
        <authorList>
            <person name="Faddeeva A."/>
            <person name="Derks M.F."/>
            <person name="Anvar Y."/>
            <person name="Smit S."/>
            <person name="Van Straalen N."/>
            <person name="Roelofs D."/>
        </authorList>
    </citation>
    <scope>NUCLEOTIDE SEQUENCE [LARGE SCALE GENOMIC DNA]</scope>
    <source>
        <strain evidence="12 13">VU population</strain>
        <tissue evidence="12">Whole body</tissue>
    </source>
</reference>
<dbReference type="AlphaFoldDB" id="A0A226EAW1"/>
<evidence type="ECO:0000256" key="7">
    <source>
        <dbReference type="ARBA" id="ARBA00023306"/>
    </source>
</evidence>
<dbReference type="CDD" id="cd18793">
    <property type="entry name" value="SF2_C_SNF"/>
    <property type="match status" value="1"/>
</dbReference>
<evidence type="ECO:0000259" key="11">
    <source>
        <dbReference type="PROSITE" id="PS51194"/>
    </source>
</evidence>
<dbReference type="GO" id="GO:0016787">
    <property type="term" value="F:hydrolase activity"/>
    <property type="evidence" value="ECO:0007669"/>
    <property type="project" value="UniProtKB-KW"/>
</dbReference>
<proteinExistence type="predicted"/>
<evidence type="ECO:0000313" key="12">
    <source>
        <dbReference type="EMBL" id="OXA54695.1"/>
    </source>
</evidence>
<dbReference type="GO" id="GO:0051301">
    <property type="term" value="P:cell division"/>
    <property type="evidence" value="ECO:0007669"/>
    <property type="project" value="UniProtKB-KW"/>
</dbReference>
<dbReference type="Proteomes" id="UP000198287">
    <property type="component" value="Unassembled WGS sequence"/>
</dbReference>
<gene>
    <name evidence="12" type="ORF">Fcan01_11584</name>
</gene>
<organism evidence="12 13">
    <name type="scientific">Folsomia candida</name>
    <name type="common">Springtail</name>
    <dbReference type="NCBI Taxonomy" id="158441"/>
    <lineage>
        <taxon>Eukaryota</taxon>
        <taxon>Metazoa</taxon>
        <taxon>Ecdysozoa</taxon>
        <taxon>Arthropoda</taxon>
        <taxon>Hexapoda</taxon>
        <taxon>Collembola</taxon>
        <taxon>Entomobryomorpha</taxon>
        <taxon>Isotomoidea</taxon>
        <taxon>Isotomidae</taxon>
        <taxon>Proisotominae</taxon>
        <taxon>Folsomia</taxon>
    </lineage>
</organism>
<dbReference type="Pfam" id="PF00176">
    <property type="entry name" value="SNF2-rel_dom"/>
    <property type="match status" value="1"/>
</dbReference>
<dbReference type="PROSITE" id="PS51194">
    <property type="entry name" value="HELICASE_CTER"/>
    <property type="match status" value="1"/>
</dbReference>
<feature type="domain" description="Helicase C-terminal" evidence="11">
    <location>
        <begin position="365"/>
        <end position="548"/>
    </location>
</feature>
<comment type="function">
    <text evidence="8">Involved in mitotic DNA repair and meiotic recombination. Functions in the recombinational DNA repair pathway. Essential for interhomolog gene conversion (GC), but may have a less important role in intersister GC than spn-A/Rad51. In the presence of DNA, spn-A/Rad51 enhances the ATPase activity of okr/Rad54.</text>
</comment>
<dbReference type="InterPro" id="IPR049730">
    <property type="entry name" value="SNF2/RAD54-like_C"/>
</dbReference>
<dbReference type="GO" id="GO:0005524">
    <property type="term" value="F:ATP binding"/>
    <property type="evidence" value="ECO:0007669"/>
    <property type="project" value="InterPro"/>
</dbReference>
<evidence type="ECO:0000256" key="5">
    <source>
        <dbReference type="ARBA" id="ARBA00022801"/>
    </source>
</evidence>
<evidence type="ECO:0000256" key="9">
    <source>
        <dbReference type="ARBA" id="ARBA00029956"/>
    </source>
</evidence>
<dbReference type="STRING" id="158441.A0A226EAW1"/>
<dbReference type="PANTHER" id="PTHR45629:SF7">
    <property type="entry name" value="DNA EXCISION REPAIR PROTEIN ERCC-6-RELATED"/>
    <property type="match status" value="1"/>
</dbReference>
<accession>A0A226EAW1</accession>
<name>A0A226EAW1_FOLCA</name>
<keyword evidence="5" id="KW-0378">Hydrolase</keyword>
<dbReference type="InterPro" id="IPR038718">
    <property type="entry name" value="SNF2-like_sf"/>
</dbReference>
<evidence type="ECO:0000256" key="4">
    <source>
        <dbReference type="ARBA" id="ARBA00022776"/>
    </source>
</evidence>
<dbReference type="Gene3D" id="3.40.50.300">
    <property type="entry name" value="P-loop containing nucleotide triphosphate hydrolases"/>
    <property type="match status" value="1"/>
</dbReference>
<dbReference type="PANTHER" id="PTHR45629">
    <property type="entry name" value="SNF2/RAD54 FAMILY MEMBER"/>
    <property type="match status" value="1"/>
</dbReference>
<keyword evidence="3" id="KW-0132">Cell division</keyword>
<evidence type="ECO:0000256" key="10">
    <source>
        <dbReference type="SAM" id="MobiDB-lite"/>
    </source>
</evidence>
<comment type="caution">
    <text evidence="12">The sequence shown here is derived from an EMBL/GenBank/DDBJ whole genome shotgun (WGS) entry which is preliminary data.</text>
</comment>
<feature type="region of interest" description="Disordered" evidence="10">
    <location>
        <begin position="262"/>
        <end position="308"/>
    </location>
</feature>
<keyword evidence="13" id="KW-1185">Reference proteome</keyword>
<evidence type="ECO:0000256" key="8">
    <source>
        <dbReference type="ARBA" id="ARBA00024776"/>
    </source>
</evidence>
<dbReference type="InterPro" id="IPR000330">
    <property type="entry name" value="SNF2_N"/>
</dbReference>
<sequence length="688" mass="78257">MTALFGQIYLAHSEENFIPTNPSDVWNANLRPDGIVPVVVHPDLVSGKDPDALRPLKTEQQEGIQFLWKCYEQNQGGILAYDVGLGKPTKNFDPNGRHSYRHAARTIPQSRGKSTPGGKKFLILAPKNGVSVWEDEFPKWCPFEISCQVVVVRPGQVNGWQIVTDFVKPTNPSKVLVMSYESFQKYNSSYNDGVASYQPNSVDLVICDEANVLKNDATNRVKNLITFKAPKKRDATGCSLLPGTTLQGDNFRARAAWKTGFTRGKTNVTRSPPNNPSRHALSDQYTKHRTSRDNPMHPTSRTSGLLQKPPQILQHRLYRGLIDKFVTMDRDDMAFFAKLSYLHKACIHPTDLKKAMDNHPQIFEELIQLYESVISPEELQHPQAYQFLPLHSAKLAVVSKMAKYLKDHHPQEKMVIVSNSVVLLNMVKRSSRHDGQKSEAERVRCLKTFDENPDVQFLLLSLKAGGTALTLTAANHLVLMDPDYNPANDRQAFGRIYRLVSNRYMILLACKPVCHWARDNFDLVNTIMGSYVEMETISKLPALKYVLSQSRPVFIYRLLATGTLEEHKYVHQLGKEDMARCFKSEEESGFRAYYKQDDMLIYHDDTRSCISTLLDKIEIDSFNDEEIDSIFAEEIATSAKYRDVHEVPYLLAMVKDIFGFISYAFHSQRIPDKAEQLILEDYEGMPLV</sequence>
<dbReference type="InterPro" id="IPR027417">
    <property type="entry name" value="P-loop_NTPase"/>
</dbReference>
<dbReference type="Gene3D" id="3.40.50.10810">
    <property type="entry name" value="Tandem AAA-ATPase domain"/>
    <property type="match status" value="1"/>
</dbReference>
<dbReference type="InterPro" id="IPR050496">
    <property type="entry name" value="SNF2_RAD54_helicase_repair"/>
</dbReference>
<evidence type="ECO:0000256" key="1">
    <source>
        <dbReference type="ARBA" id="ARBA00011467"/>
    </source>
</evidence>
<dbReference type="Pfam" id="PF00271">
    <property type="entry name" value="Helicase_C"/>
    <property type="match status" value="1"/>
</dbReference>
<evidence type="ECO:0000256" key="6">
    <source>
        <dbReference type="ARBA" id="ARBA00023254"/>
    </source>
</evidence>